<sequence>MVDFRGRCIARGLGQQADRCFRTSEACTGLLEFRNETKTLERTRDYRSFAKFENICDRFVEQISFGSIRQQQHCGLYQHARGPESKPNKHNYKHMDVYCPTSNRSKVETFKLEQELCRRPTFSSFEQIRVDVKSSTLSISRQGMGPTHMRQVRIPPDNTVHKIQLSSCSHLTRYKTFCIQSHGEFPPQTSVREASITGFLLNVSEGSKRPLSITKMAWAAITHLYDALGEDVRTKDITHFMQALVKHGTSCPQGRTSIPPI</sequence>
<name>A0AAV4J2D4_9GAST</name>
<gene>
    <name evidence="1" type="ORF">ElyMa_006809500</name>
</gene>
<dbReference type="AlphaFoldDB" id="A0AAV4J2D4"/>
<keyword evidence="2" id="KW-1185">Reference proteome</keyword>
<reference evidence="1 2" key="1">
    <citation type="journal article" date="2021" name="Elife">
        <title>Chloroplast acquisition without the gene transfer in kleptoplastic sea slugs, Plakobranchus ocellatus.</title>
        <authorList>
            <person name="Maeda T."/>
            <person name="Takahashi S."/>
            <person name="Yoshida T."/>
            <person name="Shimamura S."/>
            <person name="Takaki Y."/>
            <person name="Nagai Y."/>
            <person name="Toyoda A."/>
            <person name="Suzuki Y."/>
            <person name="Arimoto A."/>
            <person name="Ishii H."/>
            <person name="Satoh N."/>
            <person name="Nishiyama T."/>
            <person name="Hasebe M."/>
            <person name="Maruyama T."/>
            <person name="Minagawa J."/>
            <person name="Obokata J."/>
            <person name="Shigenobu S."/>
        </authorList>
    </citation>
    <scope>NUCLEOTIDE SEQUENCE [LARGE SCALE GENOMIC DNA]</scope>
</reference>
<proteinExistence type="predicted"/>
<accession>A0AAV4J2D4</accession>
<evidence type="ECO:0000313" key="1">
    <source>
        <dbReference type="EMBL" id="GFS16939.1"/>
    </source>
</evidence>
<organism evidence="1 2">
    <name type="scientific">Elysia marginata</name>
    <dbReference type="NCBI Taxonomy" id="1093978"/>
    <lineage>
        <taxon>Eukaryota</taxon>
        <taxon>Metazoa</taxon>
        <taxon>Spiralia</taxon>
        <taxon>Lophotrochozoa</taxon>
        <taxon>Mollusca</taxon>
        <taxon>Gastropoda</taxon>
        <taxon>Heterobranchia</taxon>
        <taxon>Euthyneura</taxon>
        <taxon>Panpulmonata</taxon>
        <taxon>Sacoglossa</taxon>
        <taxon>Placobranchoidea</taxon>
        <taxon>Plakobranchidae</taxon>
        <taxon>Elysia</taxon>
    </lineage>
</organism>
<comment type="caution">
    <text evidence="1">The sequence shown here is derived from an EMBL/GenBank/DDBJ whole genome shotgun (WGS) entry which is preliminary data.</text>
</comment>
<evidence type="ECO:0000313" key="2">
    <source>
        <dbReference type="Proteomes" id="UP000762676"/>
    </source>
</evidence>
<protein>
    <submittedName>
        <fullName evidence="1">Uncharacterized protein</fullName>
    </submittedName>
</protein>
<dbReference type="EMBL" id="BMAT01013636">
    <property type="protein sequence ID" value="GFS16939.1"/>
    <property type="molecule type" value="Genomic_DNA"/>
</dbReference>
<dbReference type="Proteomes" id="UP000762676">
    <property type="component" value="Unassembled WGS sequence"/>
</dbReference>